<protein>
    <recommendedName>
        <fullName evidence="2">HPr domain-containing protein</fullName>
    </recommendedName>
</protein>
<dbReference type="EMBL" id="VSSQ01033784">
    <property type="protein sequence ID" value="MPM85493.1"/>
    <property type="molecule type" value="Genomic_DNA"/>
</dbReference>
<evidence type="ECO:0008006" key="2">
    <source>
        <dbReference type="Google" id="ProtNLM"/>
    </source>
</evidence>
<gene>
    <name evidence="1" type="ORF">SDC9_132574</name>
</gene>
<dbReference type="AlphaFoldDB" id="A0A645D974"/>
<proteinExistence type="predicted"/>
<sequence length="73" mass="7995">MVKQINVKNLSQVKKIVQVASHCTDDIGVHDEAGAIADAKSILGLMRLDYTKPVRLVSENKSELEHVAKALLN</sequence>
<dbReference type="InterPro" id="IPR035895">
    <property type="entry name" value="HPr-like_sf"/>
</dbReference>
<evidence type="ECO:0000313" key="1">
    <source>
        <dbReference type="EMBL" id="MPM85493.1"/>
    </source>
</evidence>
<accession>A0A645D974</accession>
<comment type="caution">
    <text evidence="1">The sequence shown here is derived from an EMBL/GenBank/DDBJ whole genome shotgun (WGS) entry which is preliminary data.</text>
</comment>
<name>A0A645D974_9ZZZZ</name>
<organism evidence="1">
    <name type="scientific">bioreactor metagenome</name>
    <dbReference type="NCBI Taxonomy" id="1076179"/>
    <lineage>
        <taxon>unclassified sequences</taxon>
        <taxon>metagenomes</taxon>
        <taxon>ecological metagenomes</taxon>
    </lineage>
</organism>
<dbReference type="SUPFAM" id="SSF55594">
    <property type="entry name" value="HPr-like"/>
    <property type="match status" value="1"/>
</dbReference>
<reference evidence="1" key="1">
    <citation type="submission" date="2019-08" db="EMBL/GenBank/DDBJ databases">
        <authorList>
            <person name="Kucharzyk K."/>
            <person name="Murdoch R.W."/>
            <person name="Higgins S."/>
            <person name="Loffler F."/>
        </authorList>
    </citation>
    <scope>NUCLEOTIDE SEQUENCE</scope>
</reference>